<dbReference type="InterPro" id="IPR017850">
    <property type="entry name" value="Alkaline_phosphatase_core_sf"/>
</dbReference>
<evidence type="ECO:0000313" key="2">
    <source>
        <dbReference type="Proteomes" id="UP000315750"/>
    </source>
</evidence>
<dbReference type="SUPFAM" id="SSF53649">
    <property type="entry name" value="Alkaline phosphatase-like"/>
    <property type="match status" value="1"/>
</dbReference>
<reference evidence="1 2" key="1">
    <citation type="submission" date="2019-02" db="EMBL/GenBank/DDBJ databases">
        <title>Deep-cultivation of Planctomycetes and their phenomic and genomic characterization uncovers novel biology.</title>
        <authorList>
            <person name="Wiegand S."/>
            <person name="Jogler M."/>
            <person name="Boedeker C."/>
            <person name="Pinto D."/>
            <person name="Vollmers J."/>
            <person name="Rivas-Marin E."/>
            <person name="Kohn T."/>
            <person name="Peeters S.H."/>
            <person name="Heuer A."/>
            <person name="Rast P."/>
            <person name="Oberbeckmann S."/>
            <person name="Bunk B."/>
            <person name="Jeske O."/>
            <person name="Meyerdierks A."/>
            <person name="Storesund J.E."/>
            <person name="Kallscheuer N."/>
            <person name="Luecker S."/>
            <person name="Lage O.M."/>
            <person name="Pohl T."/>
            <person name="Merkel B.J."/>
            <person name="Hornburger P."/>
            <person name="Mueller R.-W."/>
            <person name="Bruemmer F."/>
            <person name="Labrenz M."/>
            <person name="Spormann A.M."/>
            <person name="Op den Camp H."/>
            <person name="Overmann J."/>
            <person name="Amann R."/>
            <person name="Jetten M.S.M."/>
            <person name="Mascher T."/>
            <person name="Medema M.H."/>
            <person name="Devos D.P."/>
            <person name="Kaster A.-K."/>
            <person name="Ovreas L."/>
            <person name="Rohde M."/>
            <person name="Galperin M.Y."/>
            <person name="Jogler C."/>
        </authorList>
    </citation>
    <scope>NUCLEOTIDE SEQUENCE [LARGE SCALE GENOMIC DNA]</scope>
    <source>
        <strain evidence="1 2">Pan181</strain>
    </source>
</reference>
<dbReference type="InterPro" id="IPR006311">
    <property type="entry name" value="TAT_signal"/>
</dbReference>
<keyword evidence="2" id="KW-1185">Reference proteome</keyword>
<dbReference type="Pfam" id="PF07394">
    <property type="entry name" value="DUF1501"/>
    <property type="match status" value="1"/>
</dbReference>
<accession>A0A518AVR0</accession>
<dbReference type="PANTHER" id="PTHR43737">
    <property type="entry name" value="BLL7424 PROTEIN"/>
    <property type="match status" value="1"/>
</dbReference>
<dbReference type="RefSeq" id="WP_231943690.1">
    <property type="nucleotide sequence ID" value="NZ_CP036278.1"/>
</dbReference>
<dbReference type="PROSITE" id="PS51318">
    <property type="entry name" value="TAT"/>
    <property type="match status" value="1"/>
</dbReference>
<organism evidence="1 2">
    <name type="scientific">Aeoliella mucimassa</name>
    <dbReference type="NCBI Taxonomy" id="2527972"/>
    <lineage>
        <taxon>Bacteria</taxon>
        <taxon>Pseudomonadati</taxon>
        <taxon>Planctomycetota</taxon>
        <taxon>Planctomycetia</taxon>
        <taxon>Pirellulales</taxon>
        <taxon>Lacipirellulaceae</taxon>
        <taxon>Aeoliella</taxon>
    </lineage>
</organism>
<proteinExistence type="predicted"/>
<sequence>MKRPNNASAANDASAGQAMMGVFDMPLSRRAVLKGGLYGAGGCLLSDWLARSPLQAAPAPNTSGKAKSVIQIWMWGGPCHLDTFDPKPEAGQDYTGPFTGAIETNVSGMRIHQLLPKLAQQADKYSLIRSMTHGVFAHETASYIVQTGRKPGGRDVFPCVGAVVSLFKGYNAGYKGLIPPYVVLTEPQGRFSEAGFLGGTYKPFATGGNPGAPQFLVEGVASPGVTEEQQHQRRELLHRLDMLNAAMPGHPQLQALNECENQAYELIVGDAGKVFDPNQEPEEVRQRYGRNTFGQSCLVARRLVEAGVPYITINYKGWDTHKEHFQIMRRKLPELDAGLSSLLQDLADRGLLESTIVWCGGEFGRKPQVSWEAPWNGGRQHYGHVFSTLVAGGGFRGGQVLGSSDAKGEFVKDRPVYQWDFISTMYQQLGIDPQAPLPHPQGKTVLATPTVDDGYEIGGRLNEIT</sequence>
<dbReference type="AlphaFoldDB" id="A0A518AVR0"/>
<name>A0A518AVR0_9BACT</name>
<dbReference type="EMBL" id="CP036278">
    <property type="protein sequence ID" value="QDU58815.1"/>
    <property type="molecule type" value="Genomic_DNA"/>
</dbReference>
<gene>
    <name evidence="1" type="ORF">Pan181_50550</name>
</gene>
<protein>
    <recommendedName>
        <fullName evidence="3">DUF1501 domain-containing protein</fullName>
    </recommendedName>
</protein>
<dbReference type="Proteomes" id="UP000315750">
    <property type="component" value="Chromosome"/>
</dbReference>
<evidence type="ECO:0008006" key="3">
    <source>
        <dbReference type="Google" id="ProtNLM"/>
    </source>
</evidence>
<dbReference type="KEGG" id="amuc:Pan181_50550"/>
<evidence type="ECO:0000313" key="1">
    <source>
        <dbReference type="EMBL" id="QDU58815.1"/>
    </source>
</evidence>
<dbReference type="InterPro" id="IPR010869">
    <property type="entry name" value="DUF1501"/>
</dbReference>
<dbReference type="PANTHER" id="PTHR43737:SF1">
    <property type="entry name" value="DUF1501 DOMAIN-CONTAINING PROTEIN"/>
    <property type="match status" value="1"/>
</dbReference>